<name>A0A653BND8_CALMS</name>
<dbReference type="Proteomes" id="UP000410492">
    <property type="component" value="Unassembled WGS sequence"/>
</dbReference>
<keyword evidence="3" id="KW-1185">Reference proteome</keyword>
<feature type="region of interest" description="Disordered" evidence="1">
    <location>
        <begin position="1"/>
        <end position="41"/>
    </location>
</feature>
<accession>A0A653BND8</accession>
<organism evidence="2 3">
    <name type="scientific">Callosobruchus maculatus</name>
    <name type="common">Southern cowpea weevil</name>
    <name type="synonym">Pulse bruchid</name>
    <dbReference type="NCBI Taxonomy" id="64391"/>
    <lineage>
        <taxon>Eukaryota</taxon>
        <taxon>Metazoa</taxon>
        <taxon>Ecdysozoa</taxon>
        <taxon>Arthropoda</taxon>
        <taxon>Hexapoda</taxon>
        <taxon>Insecta</taxon>
        <taxon>Pterygota</taxon>
        <taxon>Neoptera</taxon>
        <taxon>Endopterygota</taxon>
        <taxon>Coleoptera</taxon>
        <taxon>Polyphaga</taxon>
        <taxon>Cucujiformia</taxon>
        <taxon>Chrysomeloidea</taxon>
        <taxon>Chrysomelidae</taxon>
        <taxon>Bruchinae</taxon>
        <taxon>Bruchini</taxon>
        <taxon>Callosobruchus</taxon>
    </lineage>
</organism>
<dbReference type="OrthoDB" id="10402778at2759"/>
<reference evidence="2 3" key="1">
    <citation type="submission" date="2019-01" db="EMBL/GenBank/DDBJ databases">
        <authorList>
            <person name="Sayadi A."/>
        </authorList>
    </citation>
    <scope>NUCLEOTIDE SEQUENCE [LARGE SCALE GENOMIC DNA]</scope>
</reference>
<feature type="compositionally biased region" description="Basic and acidic residues" evidence="1">
    <location>
        <begin position="8"/>
        <end position="33"/>
    </location>
</feature>
<evidence type="ECO:0000313" key="3">
    <source>
        <dbReference type="Proteomes" id="UP000410492"/>
    </source>
</evidence>
<sequence length="131" mass="14424">MGCNTSKDSIEPRGENKGPDEDSNKEEKGKQENESNTNSTSVLTIWIRSVVHFETPLTRPCSCNKPPGNKRRAAAGVPSRNPPISTPVTVRRSQRAAGSRSATPLVFYVGTGAIFELSYLRKRKILQDRPV</sequence>
<evidence type="ECO:0000313" key="2">
    <source>
        <dbReference type="EMBL" id="VEN37004.1"/>
    </source>
</evidence>
<dbReference type="AlphaFoldDB" id="A0A653BND8"/>
<evidence type="ECO:0000256" key="1">
    <source>
        <dbReference type="SAM" id="MobiDB-lite"/>
    </source>
</evidence>
<gene>
    <name evidence="2" type="ORF">CALMAC_LOCUS2391</name>
</gene>
<proteinExistence type="predicted"/>
<feature type="region of interest" description="Disordered" evidence="1">
    <location>
        <begin position="57"/>
        <end position="101"/>
    </location>
</feature>
<protein>
    <submittedName>
        <fullName evidence="2">Uncharacterized protein</fullName>
    </submittedName>
</protein>
<dbReference type="EMBL" id="CAACVG010002866">
    <property type="protein sequence ID" value="VEN37004.1"/>
    <property type="molecule type" value="Genomic_DNA"/>
</dbReference>